<dbReference type="EMBL" id="LKHV01000004">
    <property type="protein sequence ID" value="KRG19135.1"/>
    <property type="molecule type" value="Genomic_DNA"/>
</dbReference>
<dbReference type="GO" id="GO:0043683">
    <property type="term" value="P:type IV pilus assembly"/>
    <property type="evidence" value="ECO:0007669"/>
    <property type="project" value="InterPro"/>
</dbReference>
<dbReference type="STRING" id="437022.CC99x_01134"/>
<dbReference type="Pfam" id="PF07963">
    <property type="entry name" value="N_methyl"/>
    <property type="match status" value="1"/>
</dbReference>
<sequence length="262" mass="28627">MNINKHSGFSILEIMVAITISLILLLGILQIFVSNKNTYRLQNNLAILQENGRFLHEYLNKVIRNTAFRSPVLNQQFVTLDNVFSASMGFISGTDNTGPNGSDVLIVRFQGSGTGSGTPDNTIRDCLNRGVDALTIATNTISLNANNQLTCRAQNANGAPADDTQVILDDVENFQVLYGEDLNNDKTPDRFVSANHPSLNFNNVVAVKLAILLRSTEQNNPVADSKAYNLLGTLHTAGGDRFTRQILSFTIMLRNAVTEVAL</sequence>
<name>A0A0Q9YEZ7_9GAMM</name>
<dbReference type="Proteomes" id="UP000051494">
    <property type="component" value="Unassembled WGS sequence"/>
</dbReference>
<dbReference type="NCBIfam" id="TIGR02532">
    <property type="entry name" value="IV_pilin_GFxxxE"/>
    <property type="match status" value="1"/>
</dbReference>
<reference evidence="3" key="3">
    <citation type="submission" date="2021-06" db="EMBL/GenBank/DDBJ databases">
        <title>Genomic Description and Analysis of Intracellular Bacteria, Candidatus Berkiella cookevillensis and Candidatus Berkiella aquae.</title>
        <authorList>
            <person name="Kidane D.T."/>
            <person name="Mehari Y.T."/>
            <person name="Rice F.C."/>
            <person name="Arivett B.A."/>
            <person name="Farone A.L."/>
            <person name="Berk S.G."/>
            <person name="Farone M.B."/>
        </authorList>
    </citation>
    <scope>NUCLEOTIDE SEQUENCE</scope>
    <source>
        <strain evidence="3">CC99</strain>
    </source>
</reference>
<protein>
    <submittedName>
        <fullName evidence="3">PilW family protein</fullName>
    </submittedName>
</protein>
<reference evidence="3" key="2">
    <citation type="journal article" date="2016" name="Genome Announc.">
        <title>Draft Genome Sequences of Two Novel Amoeba-Resistant Intranuclear Bacteria, 'Candidatus Berkiella cookevillensis' and 'Candidatus Berkiella aquae'.</title>
        <authorList>
            <person name="Mehari Y.T."/>
            <person name="Arivett B.A."/>
            <person name="Farone A.L."/>
            <person name="Gunderson J.H."/>
            <person name="Farone M.B."/>
        </authorList>
    </citation>
    <scope>NUCLEOTIDE SEQUENCE</scope>
    <source>
        <strain evidence="3">CC99</strain>
    </source>
</reference>
<evidence type="ECO:0000313" key="3">
    <source>
        <dbReference type="EMBL" id="MCS5709484.1"/>
    </source>
</evidence>
<accession>A0A0Q9YEZ7</accession>
<reference evidence="2" key="1">
    <citation type="submission" date="2015-09" db="EMBL/GenBank/DDBJ databases">
        <title>Draft Genome Sequences of Two Novel Amoeba-resistant Intranuclear Bacteria, Candidatus Berkiella cookevillensis and Candidatus Berkiella aquae.</title>
        <authorList>
            <person name="Mehari Y.T."/>
            <person name="Arivett B.A."/>
            <person name="Farone A.L."/>
            <person name="Gunderson J.H."/>
            <person name="Farone M.B."/>
        </authorList>
    </citation>
    <scope>NUCLEOTIDE SEQUENCE [LARGE SCALE GENOMIC DNA]</scope>
    <source>
        <strain evidence="2">CC99</strain>
    </source>
</reference>
<keyword evidence="1" id="KW-0472">Membrane</keyword>
<gene>
    <name evidence="3" type="ORF">CC99x_011315</name>
    <name evidence="2" type="ORF">CC99x_01134</name>
</gene>
<dbReference type="InterPro" id="IPR032092">
    <property type="entry name" value="PilW"/>
</dbReference>
<evidence type="ECO:0000313" key="2">
    <source>
        <dbReference type="EMBL" id="KRG19135.1"/>
    </source>
</evidence>
<feature type="transmembrane region" description="Helical" evidence="1">
    <location>
        <begin position="12"/>
        <end position="33"/>
    </location>
</feature>
<dbReference type="EMBL" id="LKHV02000001">
    <property type="protein sequence ID" value="MCS5709484.1"/>
    <property type="molecule type" value="Genomic_DNA"/>
</dbReference>
<dbReference type="RefSeq" id="WP_057624241.1">
    <property type="nucleotide sequence ID" value="NZ_LKHV02000001.1"/>
</dbReference>
<keyword evidence="1" id="KW-0812">Transmembrane</keyword>
<dbReference type="InterPro" id="IPR012902">
    <property type="entry name" value="N_methyl_site"/>
</dbReference>
<organism evidence="2">
    <name type="scientific">Candidatus Berkiella cookevillensis</name>
    <dbReference type="NCBI Taxonomy" id="437022"/>
    <lineage>
        <taxon>Bacteria</taxon>
        <taxon>Pseudomonadati</taxon>
        <taxon>Pseudomonadota</taxon>
        <taxon>Gammaproteobacteria</taxon>
        <taxon>Candidatus Berkiellales</taxon>
        <taxon>Candidatus Berkiellaceae</taxon>
        <taxon>Candidatus Berkiella</taxon>
    </lineage>
</organism>
<dbReference type="AlphaFoldDB" id="A0A0Q9YEZ7"/>
<evidence type="ECO:0000256" key="1">
    <source>
        <dbReference type="SAM" id="Phobius"/>
    </source>
</evidence>
<dbReference type="OrthoDB" id="5296662at2"/>
<evidence type="ECO:0000313" key="4">
    <source>
        <dbReference type="Proteomes" id="UP000051494"/>
    </source>
</evidence>
<comment type="caution">
    <text evidence="2">The sequence shown here is derived from an EMBL/GenBank/DDBJ whole genome shotgun (WGS) entry which is preliminary data.</text>
</comment>
<dbReference type="Pfam" id="PF16074">
    <property type="entry name" value="PilW"/>
    <property type="match status" value="1"/>
</dbReference>
<keyword evidence="4" id="KW-1185">Reference proteome</keyword>
<keyword evidence="1" id="KW-1133">Transmembrane helix</keyword>
<proteinExistence type="predicted"/>